<dbReference type="Gene3D" id="3.10.450.40">
    <property type="match status" value="2"/>
</dbReference>
<evidence type="ECO:0000256" key="1">
    <source>
        <dbReference type="SAM" id="MobiDB-lite"/>
    </source>
</evidence>
<name>A0A5J5H8N9_9BACI</name>
<protein>
    <recommendedName>
        <fullName evidence="3">PepSY domain-containing protein</fullName>
    </recommendedName>
</protein>
<evidence type="ECO:0000313" key="4">
    <source>
        <dbReference type="EMBL" id="KAA9017035.1"/>
    </source>
</evidence>
<keyword evidence="2" id="KW-0732">Signal</keyword>
<dbReference type="OrthoDB" id="5361545at2"/>
<feature type="chain" id="PRO_5023887257" description="PepSY domain-containing protein" evidence="2">
    <location>
        <begin position="30"/>
        <end position="187"/>
    </location>
</feature>
<evidence type="ECO:0000313" key="5">
    <source>
        <dbReference type="Proteomes" id="UP000326671"/>
    </source>
</evidence>
<evidence type="ECO:0000256" key="2">
    <source>
        <dbReference type="SAM" id="SignalP"/>
    </source>
</evidence>
<sequence>MNLKEEINMKRKVLIGTLGAALVFGGAFAVGAADNDNAKNEKTFLSTDKVEKIVLQEVDGVLQSIELEKELDKVMYEVDIEKNNVDYDLYIDAYSGEVYSVDRDDMDDDNDDNTNLSNGDQTNKNTISQADATTIAEKAVNGKVVEISKDEDDGFIKYEVELKTDRGEAEVEIDASTGKVLEVEWDD</sequence>
<organism evidence="4 5">
    <name type="scientific">Niallia endozanthoxylica</name>
    <dbReference type="NCBI Taxonomy" id="2036016"/>
    <lineage>
        <taxon>Bacteria</taxon>
        <taxon>Bacillati</taxon>
        <taxon>Bacillota</taxon>
        <taxon>Bacilli</taxon>
        <taxon>Bacillales</taxon>
        <taxon>Bacillaceae</taxon>
        <taxon>Niallia</taxon>
    </lineage>
</organism>
<dbReference type="Proteomes" id="UP000326671">
    <property type="component" value="Unassembled WGS sequence"/>
</dbReference>
<feature type="domain" description="PepSY" evidence="3">
    <location>
        <begin position="127"/>
        <end position="184"/>
    </location>
</feature>
<dbReference type="Pfam" id="PF03413">
    <property type="entry name" value="PepSY"/>
    <property type="match status" value="2"/>
</dbReference>
<feature type="region of interest" description="Disordered" evidence="1">
    <location>
        <begin position="101"/>
        <end position="128"/>
    </location>
</feature>
<dbReference type="EMBL" id="VYKL01000037">
    <property type="protein sequence ID" value="KAA9017035.1"/>
    <property type="molecule type" value="Genomic_DNA"/>
</dbReference>
<feature type="signal peptide" evidence="2">
    <location>
        <begin position="1"/>
        <end position="29"/>
    </location>
</feature>
<dbReference type="AlphaFoldDB" id="A0A5J5H8N9"/>
<comment type="caution">
    <text evidence="4">The sequence shown here is derived from an EMBL/GenBank/DDBJ whole genome shotgun (WGS) entry which is preliminary data.</text>
</comment>
<evidence type="ECO:0000259" key="3">
    <source>
        <dbReference type="Pfam" id="PF03413"/>
    </source>
</evidence>
<gene>
    <name evidence="4" type="ORF">F4V44_21435</name>
</gene>
<reference evidence="4 5" key="1">
    <citation type="submission" date="2019-09" db="EMBL/GenBank/DDBJ databases">
        <title>Whole genome sequences of isolates from the Mars Exploration Rovers.</title>
        <authorList>
            <person name="Seuylemezian A."/>
            <person name="Vaishampayan P."/>
        </authorList>
    </citation>
    <scope>NUCLEOTIDE SEQUENCE [LARGE SCALE GENOMIC DNA]</scope>
    <source>
        <strain evidence="4 5">MER_TA_151</strain>
    </source>
</reference>
<accession>A0A5J5H8N9</accession>
<dbReference type="InterPro" id="IPR025711">
    <property type="entry name" value="PepSY"/>
</dbReference>
<keyword evidence="5" id="KW-1185">Reference proteome</keyword>
<proteinExistence type="predicted"/>
<feature type="domain" description="PepSY" evidence="3">
    <location>
        <begin position="45"/>
        <end position="98"/>
    </location>
</feature>